<dbReference type="RefSeq" id="WP_203863986.1">
    <property type="nucleotide sequence ID" value="NZ_BONW01000001.1"/>
</dbReference>
<evidence type="ECO:0000259" key="3">
    <source>
        <dbReference type="PROSITE" id="PS50887"/>
    </source>
</evidence>
<dbReference type="InterPro" id="IPR043128">
    <property type="entry name" value="Rev_trsase/Diguanyl_cyclase"/>
</dbReference>
<feature type="transmembrane region" description="Helical" evidence="2">
    <location>
        <begin position="12"/>
        <end position="31"/>
    </location>
</feature>
<proteinExistence type="predicted"/>
<comment type="caution">
    <text evidence="4">The sequence shown here is derived from an EMBL/GenBank/DDBJ whole genome shotgun (WGS) entry which is preliminary data.</text>
</comment>
<reference evidence="4 5" key="1">
    <citation type="submission" date="2021-01" db="EMBL/GenBank/DDBJ databases">
        <title>Whole genome shotgun sequence of Plantactinospora endophytica NBRC 110450.</title>
        <authorList>
            <person name="Komaki H."/>
            <person name="Tamura T."/>
        </authorList>
    </citation>
    <scope>NUCLEOTIDE SEQUENCE [LARGE SCALE GENOMIC DNA]</scope>
    <source>
        <strain evidence="4 5">NBRC 110450</strain>
    </source>
</reference>
<protein>
    <recommendedName>
        <fullName evidence="3">GGDEF domain-containing protein</fullName>
    </recommendedName>
</protein>
<dbReference type="InterPro" id="IPR000160">
    <property type="entry name" value="GGDEF_dom"/>
</dbReference>
<feature type="region of interest" description="Disordered" evidence="1">
    <location>
        <begin position="280"/>
        <end position="319"/>
    </location>
</feature>
<keyword evidence="2" id="KW-0472">Membrane</keyword>
<evidence type="ECO:0000313" key="4">
    <source>
        <dbReference type="EMBL" id="GIG85300.1"/>
    </source>
</evidence>
<evidence type="ECO:0000256" key="2">
    <source>
        <dbReference type="SAM" id="Phobius"/>
    </source>
</evidence>
<evidence type="ECO:0000256" key="1">
    <source>
        <dbReference type="SAM" id="MobiDB-lite"/>
    </source>
</evidence>
<dbReference type="Proteomes" id="UP000646749">
    <property type="component" value="Unassembled WGS sequence"/>
</dbReference>
<evidence type="ECO:0000313" key="5">
    <source>
        <dbReference type="Proteomes" id="UP000646749"/>
    </source>
</evidence>
<organism evidence="4 5">
    <name type="scientific">Plantactinospora endophytica</name>
    <dbReference type="NCBI Taxonomy" id="673535"/>
    <lineage>
        <taxon>Bacteria</taxon>
        <taxon>Bacillati</taxon>
        <taxon>Actinomycetota</taxon>
        <taxon>Actinomycetes</taxon>
        <taxon>Micromonosporales</taxon>
        <taxon>Micromonosporaceae</taxon>
        <taxon>Plantactinospora</taxon>
    </lineage>
</organism>
<accession>A0ABQ4DS59</accession>
<dbReference type="EMBL" id="BONW01000001">
    <property type="protein sequence ID" value="GIG85300.1"/>
    <property type="molecule type" value="Genomic_DNA"/>
</dbReference>
<feature type="compositionally biased region" description="Gly residues" evidence="1">
    <location>
        <begin position="296"/>
        <end position="305"/>
    </location>
</feature>
<keyword evidence="5" id="KW-1185">Reference proteome</keyword>
<keyword evidence="2" id="KW-0812">Transmembrane</keyword>
<dbReference type="Gene3D" id="3.30.70.270">
    <property type="match status" value="1"/>
</dbReference>
<gene>
    <name evidence="4" type="ORF">Pen02_02360</name>
</gene>
<name>A0ABQ4DS59_9ACTN</name>
<feature type="domain" description="GGDEF" evidence="3">
    <location>
        <begin position="126"/>
        <end position="283"/>
    </location>
</feature>
<dbReference type="PROSITE" id="PS50887">
    <property type="entry name" value="GGDEF"/>
    <property type="match status" value="1"/>
</dbReference>
<keyword evidence="2" id="KW-1133">Transmembrane helix</keyword>
<feature type="transmembrane region" description="Helical" evidence="2">
    <location>
        <begin position="80"/>
        <end position="99"/>
    </location>
</feature>
<sequence length="319" mass="34498">MRDLELDEWLSIIGLVLAVPPLVAFFFSLLARVRRASPRIALHEFLLLVRQPWHVVLVLMVLAGTSYVLAFPAAGFPQRLVVLVPVVAAVSLTASFFLAQSRQLSGAVIVNEIRRLSRSVQGHRKPICSAIRFDVDRLKAITNYSPQVGERIRETVAEVIAEEVGRLRRLGLEVAALEIPGEDETVVIVSGLSVDEAADVADEVRRRVKQKVRSIPYYAEAVAFVGQGMSTPPTRDEEREGIGTVSAGVAADRGIPEILLSDVSAAVKESKTHGRNKTVIYRPGQAAEIRSDYRDGGSGSTGVNGTGQRRPAEGGTTSG</sequence>
<feature type="transmembrane region" description="Helical" evidence="2">
    <location>
        <begin position="52"/>
        <end position="74"/>
    </location>
</feature>